<accession>A0AAJ0FFT6</accession>
<evidence type="ECO:0000313" key="4">
    <source>
        <dbReference type="Proteomes" id="UP001239445"/>
    </source>
</evidence>
<keyword evidence="4" id="KW-1185">Reference proteome</keyword>
<sequence length="230" mass="23432">MKPTTLFVSALATMAAAAPTGAEKEVEKRGFSFDANSFGNFRNFGQSTNLNYLLNINSLNLNVLQLLASQNNLNIDGFSSLFSLGNNQFQLQDLLLLQQLADLQQFAQIGVLNSFDLSSFAFGGVNNLGGVLNTGLLGLGGVDLNSFIQPSVVTQVQTIASQVLPIGGSLGSGVLGLNSGVIPGVSSQGVSSGLSSGVSSGAAVSSAQPASAVTSAEQDAQEGGRSLNSA</sequence>
<keyword evidence="2" id="KW-0732">Signal</keyword>
<dbReference type="AlphaFoldDB" id="A0AAJ0FFT6"/>
<feature type="chain" id="PRO_5042506912" evidence="2">
    <location>
        <begin position="23"/>
        <end position="230"/>
    </location>
</feature>
<feature type="region of interest" description="Disordered" evidence="1">
    <location>
        <begin position="209"/>
        <end position="230"/>
    </location>
</feature>
<reference evidence="3" key="1">
    <citation type="submission" date="2023-06" db="EMBL/GenBank/DDBJ databases">
        <title>Genome-scale phylogeny and comparative genomics of the fungal order Sordariales.</title>
        <authorList>
            <consortium name="Lawrence Berkeley National Laboratory"/>
            <person name="Hensen N."/>
            <person name="Bonometti L."/>
            <person name="Westerberg I."/>
            <person name="Brannstrom I.O."/>
            <person name="Guillou S."/>
            <person name="Cros-Aarteil S."/>
            <person name="Calhoun S."/>
            <person name="Haridas S."/>
            <person name="Kuo A."/>
            <person name="Mondo S."/>
            <person name="Pangilinan J."/>
            <person name="Riley R."/>
            <person name="Labutti K."/>
            <person name="Andreopoulos B."/>
            <person name="Lipzen A."/>
            <person name="Chen C."/>
            <person name="Yanf M."/>
            <person name="Daum C."/>
            <person name="Ng V."/>
            <person name="Clum A."/>
            <person name="Steindorff A."/>
            <person name="Ohm R."/>
            <person name="Martin F."/>
            <person name="Silar P."/>
            <person name="Natvig D."/>
            <person name="Lalanne C."/>
            <person name="Gautier V."/>
            <person name="Ament-Velasquez S.L."/>
            <person name="Kruys A."/>
            <person name="Hutchinson M.I."/>
            <person name="Powell A.J."/>
            <person name="Barry K."/>
            <person name="Miller A.N."/>
            <person name="Grigoriev I.V."/>
            <person name="Debuchy R."/>
            <person name="Gladieux P."/>
            <person name="Thoren M.H."/>
            <person name="Johannesson H."/>
        </authorList>
    </citation>
    <scope>NUCLEOTIDE SEQUENCE</scope>
    <source>
        <strain evidence="3">PSN4</strain>
    </source>
</reference>
<evidence type="ECO:0000256" key="1">
    <source>
        <dbReference type="SAM" id="MobiDB-lite"/>
    </source>
</evidence>
<comment type="caution">
    <text evidence="3">The sequence shown here is derived from an EMBL/GenBank/DDBJ whole genome shotgun (WGS) entry which is preliminary data.</text>
</comment>
<gene>
    <name evidence="3" type="ORF">QBC47DRAFT_357283</name>
</gene>
<dbReference type="EMBL" id="MU839828">
    <property type="protein sequence ID" value="KAK1759420.1"/>
    <property type="molecule type" value="Genomic_DNA"/>
</dbReference>
<dbReference type="Proteomes" id="UP001239445">
    <property type="component" value="Unassembled WGS sequence"/>
</dbReference>
<proteinExistence type="predicted"/>
<protein>
    <submittedName>
        <fullName evidence="3">Uncharacterized protein</fullName>
    </submittedName>
</protein>
<name>A0AAJ0FFT6_9PEZI</name>
<organism evidence="3 4">
    <name type="scientific">Echria macrotheca</name>
    <dbReference type="NCBI Taxonomy" id="438768"/>
    <lineage>
        <taxon>Eukaryota</taxon>
        <taxon>Fungi</taxon>
        <taxon>Dikarya</taxon>
        <taxon>Ascomycota</taxon>
        <taxon>Pezizomycotina</taxon>
        <taxon>Sordariomycetes</taxon>
        <taxon>Sordariomycetidae</taxon>
        <taxon>Sordariales</taxon>
        <taxon>Schizotheciaceae</taxon>
        <taxon>Echria</taxon>
    </lineage>
</organism>
<evidence type="ECO:0000256" key="2">
    <source>
        <dbReference type="SAM" id="SignalP"/>
    </source>
</evidence>
<evidence type="ECO:0000313" key="3">
    <source>
        <dbReference type="EMBL" id="KAK1759420.1"/>
    </source>
</evidence>
<feature type="signal peptide" evidence="2">
    <location>
        <begin position="1"/>
        <end position="22"/>
    </location>
</feature>